<feature type="compositionally biased region" description="Basic and acidic residues" evidence="1">
    <location>
        <begin position="226"/>
        <end position="240"/>
    </location>
</feature>
<evidence type="ECO:0000313" key="4">
    <source>
        <dbReference type="Proteomes" id="UP001390339"/>
    </source>
</evidence>
<dbReference type="PANTHER" id="PTHR38848:SF3">
    <property type="entry name" value="G-PROTEIN COUPLED RECEPTORS FAMILY 3 PROFILE DOMAIN-CONTAINING PROTEIN"/>
    <property type="match status" value="1"/>
</dbReference>
<dbReference type="Proteomes" id="UP001390339">
    <property type="component" value="Unassembled WGS sequence"/>
</dbReference>
<evidence type="ECO:0000256" key="1">
    <source>
        <dbReference type="SAM" id="MobiDB-lite"/>
    </source>
</evidence>
<comment type="caution">
    <text evidence="3">The sequence shown here is derived from an EMBL/GenBank/DDBJ whole genome shotgun (WGS) entry which is preliminary data.</text>
</comment>
<keyword evidence="2" id="KW-1133">Transmembrane helix</keyword>
<keyword evidence="4" id="KW-1185">Reference proteome</keyword>
<reference evidence="3 4" key="1">
    <citation type="journal article" date="2024" name="IMA Fungus">
        <title>Apiospora arundinis, a panoply of carbohydrate-active enzymes and secondary metabolites.</title>
        <authorList>
            <person name="Sorensen T."/>
            <person name="Petersen C."/>
            <person name="Muurmann A.T."/>
            <person name="Christiansen J.V."/>
            <person name="Brundto M.L."/>
            <person name="Overgaard C.K."/>
            <person name="Boysen A.T."/>
            <person name="Wollenberg R.D."/>
            <person name="Larsen T.O."/>
            <person name="Sorensen J.L."/>
            <person name="Nielsen K.L."/>
            <person name="Sondergaard T.E."/>
        </authorList>
    </citation>
    <scope>NUCLEOTIDE SEQUENCE [LARGE SCALE GENOMIC DNA]</scope>
    <source>
        <strain evidence="3 4">AAU 773</strain>
    </source>
</reference>
<gene>
    <name evidence="3" type="ORF">PGQ11_011765</name>
</gene>
<keyword evidence="2" id="KW-0472">Membrane</keyword>
<accession>A0ABR2I0L0</accession>
<feature type="region of interest" description="Disordered" evidence="1">
    <location>
        <begin position="168"/>
        <end position="263"/>
    </location>
</feature>
<dbReference type="EMBL" id="JAPCWZ010000007">
    <property type="protein sequence ID" value="KAK8855853.1"/>
    <property type="molecule type" value="Genomic_DNA"/>
</dbReference>
<keyword evidence="2" id="KW-0812">Transmembrane</keyword>
<evidence type="ECO:0000256" key="2">
    <source>
        <dbReference type="SAM" id="Phobius"/>
    </source>
</evidence>
<feature type="transmembrane region" description="Helical" evidence="2">
    <location>
        <begin position="26"/>
        <end position="46"/>
    </location>
</feature>
<name>A0ABR2I0L0_9PEZI</name>
<sequence length="263" mass="28787">MAVFFVYRFSHMEDGACIIGIEQRALVIPVAFDVFVSIYLSVLFIIPLMKRTWNVQFALRGRTMSLGTQAMRLHPVSARLKKLATKSLIGSCVTLTSSGSNLIALLVLDGEPAWLCLICCKTDILVNALVIFWITSTRESSSSAKSIGTSSGPQCLTSRLITVQANHNDSDEPDILPHPGHAWVPPPKSTSGSRSDGLSIDDILNGMENTDDFVRRNYKPSRGKQNGKDAEGLESLREVEEEKEDSWYCPVPGTDAASTDTHA</sequence>
<proteinExistence type="predicted"/>
<evidence type="ECO:0000313" key="3">
    <source>
        <dbReference type="EMBL" id="KAK8855853.1"/>
    </source>
</evidence>
<protein>
    <submittedName>
        <fullName evidence="3">Uncharacterized protein</fullName>
    </submittedName>
</protein>
<organism evidence="3 4">
    <name type="scientific">Apiospora arundinis</name>
    <dbReference type="NCBI Taxonomy" id="335852"/>
    <lineage>
        <taxon>Eukaryota</taxon>
        <taxon>Fungi</taxon>
        <taxon>Dikarya</taxon>
        <taxon>Ascomycota</taxon>
        <taxon>Pezizomycotina</taxon>
        <taxon>Sordariomycetes</taxon>
        <taxon>Xylariomycetidae</taxon>
        <taxon>Amphisphaeriales</taxon>
        <taxon>Apiosporaceae</taxon>
        <taxon>Apiospora</taxon>
    </lineage>
</organism>
<dbReference type="PANTHER" id="PTHR38848">
    <property type="entry name" value="G-PROTEIN COUPLED RECEPTORS FAMILY 3 PROFILE DOMAIN-CONTAINING PROTEIN"/>
    <property type="match status" value="1"/>
</dbReference>